<accession>A0A562TAA1</accession>
<evidence type="ECO:0000256" key="6">
    <source>
        <dbReference type="ARBA" id="ARBA00022847"/>
    </source>
</evidence>
<dbReference type="PANTHER" id="PTHR30330:SF1">
    <property type="entry name" value="AMINO-ACID CARRIER PROTEIN ALST"/>
    <property type="match status" value="1"/>
</dbReference>
<dbReference type="NCBIfam" id="TIGR00835">
    <property type="entry name" value="agcS"/>
    <property type="match status" value="1"/>
</dbReference>
<feature type="transmembrane region" description="Helical" evidence="9">
    <location>
        <begin position="233"/>
        <end position="260"/>
    </location>
</feature>
<feature type="transmembrane region" description="Helical" evidence="9">
    <location>
        <begin position="343"/>
        <end position="369"/>
    </location>
</feature>
<comment type="similarity">
    <text evidence="2 9">Belongs to the alanine or glycine:cation symporter (AGCS) (TC 2.A.25) family.</text>
</comment>
<comment type="subcellular location">
    <subcellularLocation>
        <location evidence="9">Cell inner membrane</location>
        <topology evidence="9">Multi-pass membrane protein</topology>
    </subcellularLocation>
    <subcellularLocation>
        <location evidence="1">Cell membrane</location>
        <topology evidence="1">Multi-pass membrane protein</topology>
    </subcellularLocation>
</comment>
<dbReference type="Pfam" id="PF01235">
    <property type="entry name" value="Na_Ala_symp"/>
    <property type="match status" value="1"/>
</dbReference>
<dbReference type="GO" id="GO:0005886">
    <property type="term" value="C:plasma membrane"/>
    <property type="evidence" value="ECO:0007669"/>
    <property type="project" value="UniProtKB-SubCell"/>
</dbReference>
<evidence type="ECO:0000256" key="4">
    <source>
        <dbReference type="ARBA" id="ARBA00022475"/>
    </source>
</evidence>
<comment type="caution">
    <text evidence="10">The sequence shown here is derived from an EMBL/GenBank/DDBJ whole genome shotgun (WGS) entry which is preliminary data.</text>
</comment>
<dbReference type="AlphaFoldDB" id="A0A562TAA1"/>
<keyword evidence="4" id="KW-1003">Cell membrane</keyword>
<feature type="transmembrane region" description="Helical" evidence="9">
    <location>
        <begin position="12"/>
        <end position="30"/>
    </location>
</feature>
<evidence type="ECO:0000256" key="5">
    <source>
        <dbReference type="ARBA" id="ARBA00022692"/>
    </source>
</evidence>
<feature type="transmembrane region" description="Helical" evidence="9">
    <location>
        <begin position="415"/>
        <end position="436"/>
    </location>
</feature>
<keyword evidence="8 9" id="KW-0472">Membrane</keyword>
<dbReference type="OrthoDB" id="9806926at2"/>
<keyword evidence="7 9" id="KW-1133">Transmembrane helix</keyword>
<dbReference type="PRINTS" id="PR00175">
    <property type="entry name" value="NAALASMPORT"/>
</dbReference>
<protein>
    <submittedName>
        <fullName evidence="10">AGCS family alanine or glycine:cation symporter</fullName>
    </submittedName>
</protein>
<evidence type="ECO:0000256" key="2">
    <source>
        <dbReference type="ARBA" id="ARBA00009261"/>
    </source>
</evidence>
<keyword evidence="6 9" id="KW-0769">Symport</keyword>
<reference evidence="10 11" key="1">
    <citation type="submission" date="2019-07" db="EMBL/GenBank/DDBJ databases">
        <title>Genomic Encyclopedia of Archaeal and Bacterial Type Strains, Phase II (KMG-II): from individual species to whole genera.</title>
        <authorList>
            <person name="Goeker M."/>
        </authorList>
    </citation>
    <scope>NUCLEOTIDE SEQUENCE [LARGE SCALE GENOMIC DNA]</scope>
    <source>
        <strain evidence="10 11">ATCC BAA-252</strain>
    </source>
</reference>
<proteinExistence type="inferred from homology"/>
<feature type="transmembrane region" description="Helical" evidence="9">
    <location>
        <begin position="204"/>
        <end position="227"/>
    </location>
</feature>
<feature type="transmembrane region" description="Helical" evidence="9">
    <location>
        <begin position="390"/>
        <end position="409"/>
    </location>
</feature>
<evidence type="ECO:0000256" key="9">
    <source>
        <dbReference type="RuleBase" id="RU363064"/>
    </source>
</evidence>
<dbReference type="EMBL" id="VLLF01000002">
    <property type="protein sequence ID" value="TWI90565.1"/>
    <property type="molecule type" value="Genomic_DNA"/>
</dbReference>
<keyword evidence="11" id="KW-1185">Reference proteome</keyword>
<evidence type="ECO:0000256" key="7">
    <source>
        <dbReference type="ARBA" id="ARBA00022989"/>
    </source>
</evidence>
<dbReference type="PANTHER" id="PTHR30330">
    <property type="entry name" value="AGSS FAMILY TRANSPORTER, SODIUM-ALANINE"/>
    <property type="match status" value="1"/>
</dbReference>
<evidence type="ECO:0000256" key="1">
    <source>
        <dbReference type="ARBA" id="ARBA00004651"/>
    </source>
</evidence>
<evidence type="ECO:0000256" key="8">
    <source>
        <dbReference type="ARBA" id="ARBA00023136"/>
    </source>
</evidence>
<keyword evidence="9" id="KW-0997">Cell inner membrane</keyword>
<keyword evidence="5 9" id="KW-0812">Transmembrane</keyword>
<dbReference type="InterPro" id="IPR001463">
    <property type="entry name" value="Na/Ala_symport"/>
</dbReference>
<evidence type="ECO:0000256" key="3">
    <source>
        <dbReference type="ARBA" id="ARBA00022448"/>
    </source>
</evidence>
<dbReference type="RefSeq" id="WP_145341829.1">
    <property type="nucleotide sequence ID" value="NZ_SMLY01000048.1"/>
</dbReference>
<feature type="transmembrane region" description="Helical" evidence="9">
    <location>
        <begin position="299"/>
        <end position="323"/>
    </location>
</feature>
<dbReference type="FunFam" id="1.20.1740.10:FF:000004">
    <property type="entry name" value="Sodium:alanine symporter family protein"/>
    <property type="match status" value="1"/>
</dbReference>
<dbReference type="Proteomes" id="UP000320593">
    <property type="component" value="Unassembled WGS sequence"/>
</dbReference>
<evidence type="ECO:0000313" key="10">
    <source>
        <dbReference type="EMBL" id="TWI90565.1"/>
    </source>
</evidence>
<feature type="transmembrane region" description="Helical" evidence="9">
    <location>
        <begin position="137"/>
        <end position="158"/>
    </location>
</feature>
<gene>
    <name evidence="10" type="ORF">JM93_01549</name>
</gene>
<organism evidence="10 11">
    <name type="scientific">Roseibium hamelinense</name>
    <dbReference type="NCBI Taxonomy" id="150831"/>
    <lineage>
        <taxon>Bacteria</taxon>
        <taxon>Pseudomonadati</taxon>
        <taxon>Pseudomonadota</taxon>
        <taxon>Alphaproteobacteria</taxon>
        <taxon>Hyphomicrobiales</taxon>
        <taxon>Stappiaceae</taxon>
        <taxon>Roseibium</taxon>
    </lineage>
</organism>
<sequence length="486" mass="50632">MDTIISALNTVIWQYVLLYGLIGAGLYLTVRLGALQFRHFSEMFRVLFGAGKQNDAGITPFQALSVSLASRVGTGNIVGVAVALSWGGAGAIFWMWVVALVGMATAYAEATLAQLYKIKGPEGLYRGGPAFYLAKGMGWHWLGVVFAIVGAVSFAGLIPAVQSNSLADSLEGAFGVPQIYTGIGLGLVVLAVLFGGLRKVASVAAVVAPVMALAYIGFAVVLILLHLPDVPALLWHIVGGAFGLDQAAGGAAGGVLAALLNGVQRGLFSNEAGMGSAPNIAASAVPTPHHPSSQGFVQALGVFIDTILVCTATALIILLSGVTELEGAPVGAQLVQAAMAVHVGSWGVSLIAVILCFFVFTTIIAIYVYAESQMVFLKLAGKRVLTLMRLAVFALIVWGSTVTVSTAFAAADAGIGIMAVINLIGVVLMSGTVAKLTRDYFRQRKAGISPDFDANMFPELSDRIDARIWTPEVLPDNAANPDRKRA</sequence>
<feature type="transmembrane region" description="Helical" evidence="9">
    <location>
        <begin position="178"/>
        <end position="197"/>
    </location>
</feature>
<evidence type="ECO:0000313" key="11">
    <source>
        <dbReference type="Proteomes" id="UP000320593"/>
    </source>
</evidence>
<dbReference type="PROSITE" id="PS00873">
    <property type="entry name" value="NA_ALANINE_SYMP"/>
    <property type="match status" value="1"/>
</dbReference>
<keyword evidence="3 9" id="KW-0813">Transport</keyword>
<name>A0A562TAA1_9HYPH</name>
<dbReference type="GO" id="GO:0005283">
    <property type="term" value="F:amino acid:sodium symporter activity"/>
    <property type="evidence" value="ECO:0007669"/>
    <property type="project" value="InterPro"/>
</dbReference>